<dbReference type="EMBL" id="CAWYQH010000130">
    <property type="protein sequence ID" value="CAK8692893.1"/>
    <property type="molecule type" value="Genomic_DNA"/>
</dbReference>
<sequence>MNDHVHRAAKDGRLDILKQAFKTQLNEKDDSGMTPTLWAAYHGNLEALTLCIKRGGDPNKCDHTGNSSLHLAAQNGHLQAVAFLVKFGANVWQLDNDYNTAMASAGIRNQTETVKYLDEVMNKEKSSRSKTRIEAIEKKEKEKANKRNKKFETLQAKQLKKMLKQPNGFDSHRLSTVQNPAAERQRRITFSHFATLGSKPAKSGFMSTKKFSVFEQPTRKVSEAVIGVPSEQDVNVVYKQTEEMSVVKETESPGRRLPVQGLFPEEDEEEDEEERDRRPNFGSMALRPNLKSVSAMYSALRIADRLAEDDESEKSDEEESVKPSAKRPEQADEYINYSDEEVSEEEEEVDPLVELLGSLKLSNYRRLLEEHEMDMEALFLCGDEDLKEIGLPLGPRKKILEQLKAIKEQKKSEVTLF</sequence>
<feature type="domain" description="SAM" evidence="5">
    <location>
        <begin position="344"/>
        <end position="409"/>
    </location>
</feature>
<protein>
    <recommendedName>
        <fullName evidence="5">SAM domain-containing protein</fullName>
    </recommendedName>
</protein>
<dbReference type="Proteomes" id="UP001642483">
    <property type="component" value="Unassembled WGS sequence"/>
</dbReference>
<dbReference type="SUPFAM" id="SSF48403">
    <property type="entry name" value="Ankyrin repeat"/>
    <property type="match status" value="1"/>
</dbReference>
<comment type="caution">
    <text evidence="6">The sequence shown here is derived from an EMBL/GenBank/DDBJ whole genome shotgun (WGS) entry which is preliminary data.</text>
</comment>
<proteinExistence type="predicted"/>
<dbReference type="Gene3D" id="1.25.40.20">
    <property type="entry name" value="Ankyrin repeat-containing domain"/>
    <property type="match status" value="1"/>
</dbReference>
<evidence type="ECO:0000259" key="5">
    <source>
        <dbReference type="SMART" id="SM00454"/>
    </source>
</evidence>
<dbReference type="InterPro" id="IPR002110">
    <property type="entry name" value="Ankyrin_rpt"/>
</dbReference>
<feature type="compositionally biased region" description="Basic and acidic residues" evidence="4">
    <location>
        <begin position="245"/>
        <end position="254"/>
    </location>
</feature>
<dbReference type="SUPFAM" id="SSF47769">
    <property type="entry name" value="SAM/Pointed domain"/>
    <property type="match status" value="1"/>
</dbReference>
<dbReference type="SMART" id="SM00454">
    <property type="entry name" value="SAM"/>
    <property type="match status" value="1"/>
</dbReference>
<gene>
    <name evidence="6" type="ORF">CVLEPA_LOCUS26129</name>
</gene>
<feature type="repeat" description="ANK" evidence="3">
    <location>
        <begin position="31"/>
        <end position="63"/>
    </location>
</feature>
<organism evidence="6 7">
    <name type="scientific">Clavelina lepadiformis</name>
    <name type="common">Light-bulb sea squirt</name>
    <name type="synonym">Ascidia lepadiformis</name>
    <dbReference type="NCBI Taxonomy" id="159417"/>
    <lineage>
        <taxon>Eukaryota</taxon>
        <taxon>Metazoa</taxon>
        <taxon>Chordata</taxon>
        <taxon>Tunicata</taxon>
        <taxon>Ascidiacea</taxon>
        <taxon>Aplousobranchia</taxon>
        <taxon>Clavelinidae</taxon>
        <taxon>Clavelina</taxon>
    </lineage>
</organism>
<evidence type="ECO:0000313" key="7">
    <source>
        <dbReference type="Proteomes" id="UP001642483"/>
    </source>
</evidence>
<name>A0ABP0GNG7_CLALP</name>
<keyword evidence="2 3" id="KW-0040">ANK repeat</keyword>
<dbReference type="InterPro" id="IPR050776">
    <property type="entry name" value="Ank_Repeat/CDKN_Inhibitor"/>
</dbReference>
<evidence type="ECO:0000256" key="1">
    <source>
        <dbReference type="ARBA" id="ARBA00022737"/>
    </source>
</evidence>
<accession>A0ABP0GNG7</accession>
<keyword evidence="7" id="KW-1185">Reference proteome</keyword>
<dbReference type="PROSITE" id="PS50088">
    <property type="entry name" value="ANK_REPEAT"/>
    <property type="match status" value="2"/>
</dbReference>
<dbReference type="SMART" id="SM00248">
    <property type="entry name" value="ANK"/>
    <property type="match status" value="2"/>
</dbReference>
<dbReference type="Pfam" id="PF12796">
    <property type="entry name" value="Ank_2"/>
    <property type="match status" value="1"/>
</dbReference>
<feature type="compositionally biased region" description="Acidic residues" evidence="4">
    <location>
        <begin position="307"/>
        <end position="319"/>
    </location>
</feature>
<dbReference type="InterPro" id="IPR001660">
    <property type="entry name" value="SAM"/>
</dbReference>
<evidence type="ECO:0000256" key="4">
    <source>
        <dbReference type="SAM" id="MobiDB-lite"/>
    </source>
</evidence>
<dbReference type="InterPro" id="IPR013761">
    <property type="entry name" value="SAM/pointed_sf"/>
</dbReference>
<dbReference type="InterPro" id="IPR036770">
    <property type="entry name" value="Ankyrin_rpt-contain_sf"/>
</dbReference>
<feature type="repeat" description="ANK" evidence="3">
    <location>
        <begin position="64"/>
        <end position="96"/>
    </location>
</feature>
<dbReference type="PANTHER" id="PTHR24201:SF15">
    <property type="entry name" value="ANKYRIN REPEAT DOMAIN-CONTAINING PROTEIN 66"/>
    <property type="match status" value="1"/>
</dbReference>
<feature type="compositionally biased region" description="Acidic residues" evidence="4">
    <location>
        <begin position="264"/>
        <end position="274"/>
    </location>
</feature>
<dbReference type="PANTHER" id="PTHR24201">
    <property type="entry name" value="ANK_REP_REGION DOMAIN-CONTAINING PROTEIN"/>
    <property type="match status" value="1"/>
</dbReference>
<evidence type="ECO:0000256" key="2">
    <source>
        <dbReference type="ARBA" id="ARBA00023043"/>
    </source>
</evidence>
<evidence type="ECO:0000313" key="6">
    <source>
        <dbReference type="EMBL" id="CAK8692893.1"/>
    </source>
</evidence>
<reference evidence="6 7" key="1">
    <citation type="submission" date="2024-02" db="EMBL/GenBank/DDBJ databases">
        <authorList>
            <person name="Daric V."/>
            <person name="Darras S."/>
        </authorList>
    </citation>
    <scope>NUCLEOTIDE SEQUENCE [LARGE SCALE GENOMIC DNA]</scope>
</reference>
<evidence type="ECO:0000256" key="3">
    <source>
        <dbReference type="PROSITE-ProRule" id="PRU00023"/>
    </source>
</evidence>
<feature type="region of interest" description="Disordered" evidence="4">
    <location>
        <begin position="307"/>
        <end position="349"/>
    </location>
</feature>
<feature type="compositionally biased region" description="Acidic residues" evidence="4">
    <location>
        <begin position="338"/>
        <end position="349"/>
    </location>
</feature>
<keyword evidence="1" id="KW-0677">Repeat</keyword>
<feature type="region of interest" description="Disordered" evidence="4">
    <location>
        <begin position="245"/>
        <end position="285"/>
    </location>
</feature>
<dbReference type="Gene3D" id="1.10.150.50">
    <property type="entry name" value="Transcription Factor, Ets-1"/>
    <property type="match status" value="1"/>
</dbReference>
<dbReference type="Pfam" id="PF00536">
    <property type="entry name" value="SAM_1"/>
    <property type="match status" value="1"/>
</dbReference>
<dbReference type="PROSITE" id="PS50297">
    <property type="entry name" value="ANK_REP_REGION"/>
    <property type="match status" value="1"/>
</dbReference>